<dbReference type="Gene3D" id="1.20.1250.20">
    <property type="entry name" value="MFS general substrate transporter like domains"/>
    <property type="match status" value="1"/>
</dbReference>
<name>B8CCR8_THAPS</name>
<feature type="transmembrane region" description="Helical" evidence="6">
    <location>
        <begin position="680"/>
        <end position="699"/>
    </location>
</feature>
<feature type="transmembrane region" description="Helical" evidence="6">
    <location>
        <begin position="366"/>
        <end position="388"/>
    </location>
</feature>
<feature type="transmembrane region" description="Helical" evidence="6">
    <location>
        <begin position="326"/>
        <end position="346"/>
    </location>
</feature>
<dbReference type="PaxDb" id="35128-Thaps24920"/>
<protein>
    <recommendedName>
        <fullName evidence="7">Nodulin-like domain-containing protein</fullName>
    </recommendedName>
</protein>
<gene>
    <name evidence="8" type="ORF">THAPSDRAFT_24920</name>
</gene>
<dbReference type="PANTHER" id="PTHR21576:SF158">
    <property type="entry name" value="RIBOSOMAL RNA-PROCESSING PROTEIN 12-LIKE CONSERVED DOMAIN-CONTAINING PROTEIN"/>
    <property type="match status" value="1"/>
</dbReference>
<organism evidence="8 9">
    <name type="scientific">Thalassiosira pseudonana</name>
    <name type="common">Marine diatom</name>
    <name type="synonym">Cyclotella nana</name>
    <dbReference type="NCBI Taxonomy" id="35128"/>
    <lineage>
        <taxon>Eukaryota</taxon>
        <taxon>Sar</taxon>
        <taxon>Stramenopiles</taxon>
        <taxon>Ochrophyta</taxon>
        <taxon>Bacillariophyta</taxon>
        <taxon>Coscinodiscophyceae</taxon>
        <taxon>Thalassiosirophycidae</taxon>
        <taxon>Thalassiosirales</taxon>
        <taxon>Thalassiosiraceae</taxon>
        <taxon>Thalassiosira</taxon>
    </lineage>
</organism>
<dbReference type="GeneID" id="7441822"/>
<keyword evidence="2 6" id="KW-0812">Transmembrane</keyword>
<feature type="transmembrane region" description="Helical" evidence="6">
    <location>
        <begin position="798"/>
        <end position="816"/>
    </location>
</feature>
<evidence type="ECO:0000256" key="4">
    <source>
        <dbReference type="ARBA" id="ARBA00023136"/>
    </source>
</evidence>
<feature type="compositionally biased region" description="Basic and acidic residues" evidence="5">
    <location>
        <begin position="1"/>
        <end position="10"/>
    </location>
</feature>
<reference evidence="8 9" key="1">
    <citation type="journal article" date="2004" name="Science">
        <title>The genome of the diatom Thalassiosira pseudonana: ecology, evolution, and metabolism.</title>
        <authorList>
            <person name="Armbrust E.V."/>
            <person name="Berges J.A."/>
            <person name="Bowler C."/>
            <person name="Green B.R."/>
            <person name="Martinez D."/>
            <person name="Putnam N.H."/>
            <person name="Zhou S."/>
            <person name="Allen A.E."/>
            <person name="Apt K.E."/>
            <person name="Bechner M."/>
            <person name="Brzezinski M.A."/>
            <person name="Chaal B.K."/>
            <person name="Chiovitti A."/>
            <person name="Davis A.K."/>
            <person name="Demarest M.S."/>
            <person name="Detter J.C."/>
            <person name="Glavina T."/>
            <person name="Goodstein D."/>
            <person name="Hadi M.Z."/>
            <person name="Hellsten U."/>
            <person name="Hildebrand M."/>
            <person name="Jenkins B.D."/>
            <person name="Jurka J."/>
            <person name="Kapitonov V.V."/>
            <person name="Kroger N."/>
            <person name="Lau W.W."/>
            <person name="Lane T.W."/>
            <person name="Larimer F.W."/>
            <person name="Lippmeier J.C."/>
            <person name="Lucas S."/>
            <person name="Medina M."/>
            <person name="Montsant A."/>
            <person name="Obornik M."/>
            <person name="Parker M.S."/>
            <person name="Palenik B."/>
            <person name="Pazour G.J."/>
            <person name="Richardson P.M."/>
            <person name="Rynearson T.A."/>
            <person name="Saito M.A."/>
            <person name="Schwartz D.C."/>
            <person name="Thamatrakoln K."/>
            <person name="Valentin K."/>
            <person name="Vardi A."/>
            <person name="Wilkerson F.P."/>
            <person name="Rokhsar D.S."/>
        </authorList>
    </citation>
    <scope>NUCLEOTIDE SEQUENCE [LARGE SCALE GENOMIC DNA]</scope>
    <source>
        <strain evidence="8 9">CCMP1335</strain>
    </source>
</reference>
<feature type="domain" description="Nodulin-like" evidence="7">
    <location>
        <begin position="107"/>
        <end position="258"/>
    </location>
</feature>
<dbReference type="HOGENOM" id="CLU_343735_0_0_1"/>
<dbReference type="PANTHER" id="PTHR21576">
    <property type="entry name" value="UNCHARACTERIZED NODULIN-LIKE PROTEIN"/>
    <property type="match status" value="1"/>
</dbReference>
<feature type="transmembrane region" description="Helical" evidence="6">
    <location>
        <begin position="608"/>
        <end position="627"/>
    </location>
</feature>
<dbReference type="eggNOG" id="ENOG502RW8B">
    <property type="taxonomic scope" value="Eukaryota"/>
</dbReference>
<evidence type="ECO:0000259" key="7">
    <source>
        <dbReference type="Pfam" id="PF06813"/>
    </source>
</evidence>
<dbReference type="Pfam" id="PF06813">
    <property type="entry name" value="Nodulin-like"/>
    <property type="match status" value="1"/>
</dbReference>
<keyword evidence="9" id="KW-1185">Reference proteome</keyword>
<dbReference type="Proteomes" id="UP000001449">
    <property type="component" value="Chromosome 14"/>
</dbReference>
<evidence type="ECO:0000256" key="3">
    <source>
        <dbReference type="ARBA" id="ARBA00022989"/>
    </source>
</evidence>
<feature type="transmembrane region" description="Helical" evidence="6">
    <location>
        <begin position="163"/>
        <end position="181"/>
    </location>
</feature>
<accession>B8CCR8</accession>
<dbReference type="InterPro" id="IPR036259">
    <property type="entry name" value="MFS_trans_sf"/>
</dbReference>
<feature type="transmembrane region" description="Helical" evidence="6">
    <location>
        <begin position="503"/>
        <end position="523"/>
    </location>
</feature>
<evidence type="ECO:0000313" key="8">
    <source>
        <dbReference type="EMBL" id="EED88996.1"/>
    </source>
</evidence>
<dbReference type="EMBL" id="CM000649">
    <property type="protein sequence ID" value="EED88996.1"/>
    <property type="molecule type" value="Genomic_DNA"/>
</dbReference>
<proteinExistence type="predicted"/>
<reference evidence="8 9" key="2">
    <citation type="journal article" date="2008" name="Nature">
        <title>The Phaeodactylum genome reveals the evolutionary history of diatom genomes.</title>
        <authorList>
            <person name="Bowler C."/>
            <person name="Allen A.E."/>
            <person name="Badger J.H."/>
            <person name="Grimwood J."/>
            <person name="Jabbari K."/>
            <person name="Kuo A."/>
            <person name="Maheswari U."/>
            <person name="Martens C."/>
            <person name="Maumus F."/>
            <person name="Otillar R.P."/>
            <person name="Rayko E."/>
            <person name="Salamov A."/>
            <person name="Vandepoele K."/>
            <person name="Beszteri B."/>
            <person name="Gruber A."/>
            <person name="Heijde M."/>
            <person name="Katinka M."/>
            <person name="Mock T."/>
            <person name="Valentin K."/>
            <person name="Verret F."/>
            <person name="Berges J.A."/>
            <person name="Brownlee C."/>
            <person name="Cadoret J.P."/>
            <person name="Chiovitti A."/>
            <person name="Choi C.J."/>
            <person name="Coesel S."/>
            <person name="De Martino A."/>
            <person name="Detter J.C."/>
            <person name="Durkin C."/>
            <person name="Falciatore A."/>
            <person name="Fournet J."/>
            <person name="Haruta M."/>
            <person name="Huysman M.J."/>
            <person name="Jenkins B.D."/>
            <person name="Jiroutova K."/>
            <person name="Jorgensen R.E."/>
            <person name="Joubert Y."/>
            <person name="Kaplan A."/>
            <person name="Kroger N."/>
            <person name="Kroth P.G."/>
            <person name="La Roche J."/>
            <person name="Lindquist E."/>
            <person name="Lommer M."/>
            <person name="Martin-Jezequel V."/>
            <person name="Lopez P.J."/>
            <person name="Lucas S."/>
            <person name="Mangogna M."/>
            <person name="McGinnis K."/>
            <person name="Medlin L.K."/>
            <person name="Montsant A."/>
            <person name="Oudot-Le Secq M.P."/>
            <person name="Napoli C."/>
            <person name="Obornik M."/>
            <person name="Parker M.S."/>
            <person name="Petit J.L."/>
            <person name="Porcel B.M."/>
            <person name="Poulsen N."/>
            <person name="Robison M."/>
            <person name="Rychlewski L."/>
            <person name="Rynearson T.A."/>
            <person name="Schmutz J."/>
            <person name="Shapiro H."/>
            <person name="Siaut M."/>
            <person name="Stanley M."/>
            <person name="Sussman M.R."/>
            <person name="Taylor A.R."/>
            <person name="Vardi A."/>
            <person name="von Dassow P."/>
            <person name="Vyverman W."/>
            <person name="Willis A."/>
            <person name="Wyrwicz L.S."/>
            <person name="Rokhsar D.S."/>
            <person name="Weissenbach J."/>
            <person name="Armbrust E.V."/>
            <person name="Green B.R."/>
            <person name="Van de Peer Y."/>
            <person name="Grigoriev I.V."/>
        </authorList>
    </citation>
    <scope>NUCLEOTIDE SEQUENCE [LARGE SCALE GENOMIC DNA]</scope>
    <source>
        <strain evidence="8 9">CCMP1335</strain>
    </source>
</reference>
<keyword evidence="3 6" id="KW-1133">Transmembrane helix</keyword>
<dbReference type="RefSeq" id="XP_002293987.1">
    <property type="nucleotide sequence ID" value="XM_002293951.1"/>
</dbReference>
<keyword evidence="4 6" id="KW-0472">Membrane</keyword>
<dbReference type="SUPFAM" id="SSF103473">
    <property type="entry name" value="MFS general substrate transporter"/>
    <property type="match status" value="2"/>
</dbReference>
<feature type="transmembrane region" description="Helical" evidence="6">
    <location>
        <begin position="238"/>
        <end position="257"/>
    </location>
</feature>
<feature type="transmembrane region" description="Helical" evidence="6">
    <location>
        <begin position="96"/>
        <end position="116"/>
    </location>
</feature>
<dbReference type="InParanoid" id="B8CCR8"/>
<dbReference type="OMA" id="SEVAPPW"/>
<sequence length="824" mass="87378">MSHSPSRDTHPLTALDIENNDDTSTTSSLMLRSSSSDDILSIDNGLMAAAIKPPFASNPLHSPVATATTTNPPRRAVATTASATLPPMEVVKATNLPLLTACYMSALTTGATTYAFSFYSNALKTSLNLSQSQLDTLSSATFCAGILSWIPGMVVDQFGARRAMALGGFGNTIMLSLYWLIATERWKIHDIELLILVLSTLGVLTFVGCALVTGSVFKVIVESCGSGTKGKAVGCAKGYVGVGSGVYVCIFGALFGSSGSGGGAVGPALLGVTEESAKSFPAVMKLASMLPTSTLATLSNPLVTSLTLASGGDDVPTTPELNSLNFLLMASVISFLAAVLPALFLLPKQSSTSSPCQTRRDGTRNIHFRVIYAGLIMLGMWVVGMSLAELREEEEKAAQKAKNSSGTNEGVAPTVVNATSLSKLELDNVGDTDTDAQMVAHLLEGFSLEEESSEELASDTTTIDSIDIVSSDTNQGQPPISYARRLYNNAKRKLSSSAPERHWGTAFFLLLLWWGPALSLLVIPPRKETTDHEILEETSSNIEYDNEDETSNRRHGRFIDENEEETLLQDDVGISAKALSLEKGRDSQLGQSGEINVTMIQMLRTGKAWLMAWTFVILVGGGKALGFDSDLTPASLALFSAAQAASRVVTGSISESALTWDVPWFCGCFATGGSRGVSRASFLVVASLISAASHFALAVATTERGFALGVTLSGWAFGMTWPLMVLITGEVFGTKNLGANYMFFDGFSSAAGTLLLSKFVAQAVYDEHIQNHGDPGAATPEGGNFKCYGTECFRMSHVIVALLSLSCIASSLCVVCKTRDTYRR</sequence>
<dbReference type="InterPro" id="IPR010658">
    <property type="entry name" value="Nodulin-like"/>
</dbReference>
<feature type="transmembrane region" description="Helical" evidence="6">
    <location>
        <begin position="193"/>
        <end position="217"/>
    </location>
</feature>
<evidence type="ECO:0000256" key="6">
    <source>
        <dbReference type="SAM" id="Phobius"/>
    </source>
</evidence>
<evidence type="ECO:0000256" key="1">
    <source>
        <dbReference type="ARBA" id="ARBA00004141"/>
    </source>
</evidence>
<dbReference type="KEGG" id="tps:THAPSDRAFT_24920"/>
<evidence type="ECO:0000256" key="5">
    <source>
        <dbReference type="SAM" id="MobiDB-lite"/>
    </source>
</evidence>
<evidence type="ECO:0000313" key="9">
    <source>
        <dbReference type="Proteomes" id="UP000001449"/>
    </source>
</evidence>
<comment type="subcellular location">
    <subcellularLocation>
        <location evidence="1">Membrane</location>
        <topology evidence="1">Multi-pass membrane protein</topology>
    </subcellularLocation>
</comment>
<evidence type="ECO:0000256" key="2">
    <source>
        <dbReference type="ARBA" id="ARBA00022692"/>
    </source>
</evidence>
<dbReference type="GO" id="GO:0016020">
    <property type="term" value="C:membrane"/>
    <property type="evidence" value="ECO:0000318"/>
    <property type="project" value="GO_Central"/>
</dbReference>
<feature type="transmembrane region" description="Helical" evidence="6">
    <location>
        <begin position="706"/>
        <end position="727"/>
    </location>
</feature>
<dbReference type="AlphaFoldDB" id="B8CCR8"/>
<feature type="region of interest" description="Disordered" evidence="5">
    <location>
        <begin position="1"/>
        <end position="30"/>
    </location>
</feature>